<protein>
    <submittedName>
        <fullName evidence="1">Uncharacterized protein</fullName>
    </submittedName>
</protein>
<dbReference type="PATRIC" id="fig|754476.3.peg.583"/>
<accession>I1XGB9</accession>
<reference evidence="1 2" key="2">
    <citation type="journal article" date="2013" name="Int. J. Syst. Evol. Microbiol.">
        <title>Methylophaga nitratireducenticrescens sp. nov. and Methylophaga frappieri sp. nov., isolated from the biofilm of the methanol-fed denitrification system treating the seawater at the Montreal Biodome.</title>
        <authorList>
            <person name="Villeneuve C."/>
            <person name="Martineau C."/>
            <person name="Mauffrey F."/>
            <person name="Villemur R."/>
        </authorList>
    </citation>
    <scope>NUCLEOTIDE SEQUENCE [LARGE SCALE GENOMIC DNA]</scope>
    <source>
        <strain evidence="1 2">JAM1</strain>
    </source>
</reference>
<evidence type="ECO:0000313" key="2">
    <source>
        <dbReference type="Proteomes" id="UP000009144"/>
    </source>
</evidence>
<dbReference type="AlphaFoldDB" id="I1XGB9"/>
<gene>
    <name evidence="1" type="ordered locus">Q7A_592</name>
</gene>
<proteinExistence type="predicted"/>
<dbReference type="EMBL" id="CP003390">
    <property type="protein sequence ID" value="AFI83438.1"/>
    <property type="molecule type" value="Genomic_DNA"/>
</dbReference>
<keyword evidence="2" id="KW-1185">Reference proteome</keyword>
<sequence length="41" mass="4472">MVISGNRKNSLRSNIPISYPELTIFTGSTKGDFIADLNGFP</sequence>
<evidence type="ECO:0000313" key="1">
    <source>
        <dbReference type="EMBL" id="AFI83438.1"/>
    </source>
</evidence>
<dbReference type="HOGENOM" id="CLU_3272653_0_0_6"/>
<organism evidence="1 2">
    <name type="scientific">Methylophaga nitratireducenticrescens</name>
    <dbReference type="NCBI Taxonomy" id="754476"/>
    <lineage>
        <taxon>Bacteria</taxon>
        <taxon>Pseudomonadati</taxon>
        <taxon>Pseudomonadota</taxon>
        <taxon>Gammaproteobacteria</taxon>
        <taxon>Thiotrichales</taxon>
        <taxon>Piscirickettsiaceae</taxon>
        <taxon>Methylophaga</taxon>
    </lineage>
</organism>
<name>I1XGB9_METNJ</name>
<dbReference type="Proteomes" id="UP000009144">
    <property type="component" value="Chromosome"/>
</dbReference>
<reference evidence="1 2" key="1">
    <citation type="journal article" date="2012" name="J. Bacteriol.">
        <title>Complete genome sequences of Methylophaga sp. strain JAM1 and Methylophaga sp. strain JAM7.</title>
        <authorList>
            <person name="Villeneuve C."/>
            <person name="Martineau C."/>
            <person name="Mauffrey F."/>
            <person name="Villemur R."/>
        </authorList>
    </citation>
    <scope>NUCLEOTIDE SEQUENCE [LARGE SCALE GENOMIC DNA]</scope>
    <source>
        <strain evidence="1 2">JAM1</strain>
    </source>
</reference>